<dbReference type="EMBL" id="BAABGL010000012">
    <property type="protein sequence ID" value="GAA4391550.1"/>
    <property type="molecule type" value="Genomic_DNA"/>
</dbReference>
<organism evidence="3 4">
    <name type="scientific">Brevibacterium pityocampae</name>
    <dbReference type="NCBI Taxonomy" id="506594"/>
    <lineage>
        <taxon>Bacteria</taxon>
        <taxon>Bacillati</taxon>
        <taxon>Actinomycetota</taxon>
        <taxon>Actinomycetes</taxon>
        <taxon>Micrococcales</taxon>
        <taxon>Brevibacteriaceae</taxon>
        <taxon>Brevibacterium</taxon>
    </lineage>
</organism>
<dbReference type="CDD" id="cd14814">
    <property type="entry name" value="Peptidase_M15"/>
    <property type="match status" value="1"/>
</dbReference>
<evidence type="ECO:0000313" key="3">
    <source>
        <dbReference type="EMBL" id="GAA4391550.1"/>
    </source>
</evidence>
<evidence type="ECO:0000256" key="1">
    <source>
        <dbReference type="SAM" id="MobiDB-lite"/>
    </source>
</evidence>
<keyword evidence="4" id="KW-1185">Reference proteome</keyword>
<sequence length="317" mass="33319">MGQETTAPVLVRRRDLRKQEEAARRAERKLPFLRSAVASPAPRTEDLVERRSSGTVGARSIATRGSDGSAVRALKRRRVTTVTAMASVSVAGTAIAGVLLSSNMPSTQVAAAQEISTDAVEAIGAESVDPQVDAEEGDKAAGEADAYAGGVPSAQDRKAEAASRSVTRTVLPGCSGEAPAGDASNGQIPDEWLCEIGIGGHKLRADAAVSFAEMNAAYKADTGKDMAITDSYRTLESQVSVAGRKPGLAARPGTSFHGWGIALDFGGGAATASGEQYEWLVKNAGKYGWENPDWAKSSKYEPWHWEYVPARQSIRGA</sequence>
<dbReference type="InterPro" id="IPR009045">
    <property type="entry name" value="Zn_M74/Hedgehog-like"/>
</dbReference>
<dbReference type="Proteomes" id="UP001500642">
    <property type="component" value="Unassembled WGS sequence"/>
</dbReference>
<dbReference type="SUPFAM" id="SSF55166">
    <property type="entry name" value="Hedgehog/DD-peptidase"/>
    <property type="match status" value="1"/>
</dbReference>
<evidence type="ECO:0000259" key="2">
    <source>
        <dbReference type="Pfam" id="PF02557"/>
    </source>
</evidence>
<feature type="region of interest" description="Disordered" evidence="1">
    <location>
        <begin position="37"/>
        <end position="63"/>
    </location>
</feature>
<dbReference type="Pfam" id="PF02557">
    <property type="entry name" value="VanY"/>
    <property type="match status" value="1"/>
</dbReference>
<dbReference type="Gene3D" id="3.30.1380.10">
    <property type="match status" value="1"/>
</dbReference>
<dbReference type="InterPro" id="IPR052179">
    <property type="entry name" value="DD-CPase-like"/>
</dbReference>
<dbReference type="PANTHER" id="PTHR34385:SF1">
    <property type="entry name" value="PEPTIDOGLYCAN L-ALANYL-D-GLUTAMATE ENDOPEPTIDASE CWLK"/>
    <property type="match status" value="1"/>
</dbReference>
<gene>
    <name evidence="3" type="ORF">GCM10023167_19010</name>
</gene>
<reference evidence="4" key="1">
    <citation type="journal article" date="2019" name="Int. J. Syst. Evol. Microbiol.">
        <title>The Global Catalogue of Microorganisms (GCM) 10K type strain sequencing project: providing services to taxonomists for standard genome sequencing and annotation.</title>
        <authorList>
            <consortium name="The Broad Institute Genomics Platform"/>
            <consortium name="The Broad Institute Genome Sequencing Center for Infectious Disease"/>
            <person name="Wu L."/>
            <person name="Ma J."/>
        </authorList>
    </citation>
    <scope>NUCLEOTIDE SEQUENCE [LARGE SCALE GENOMIC DNA]</scope>
    <source>
        <strain evidence="4">JCM 17808</strain>
    </source>
</reference>
<dbReference type="RefSeq" id="WP_345031655.1">
    <property type="nucleotide sequence ID" value="NZ_BAABGL010000012.1"/>
</dbReference>
<feature type="compositionally biased region" description="Basic and acidic residues" evidence="1">
    <location>
        <begin position="43"/>
        <end position="52"/>
    </location>
</feature>
<name>A0ABP8JIY7_9MICO</name>
<evidence type="ECO:0000313" key="4">
    <source>
        <dbReference type="Proteomes" id="UP001500642"/>
    </source>
</evidence>
<dbReference type="PANTHER" id="PTHR34385">
    <property type="entry name" value="D-ALANYL-D-ALANINE CARBOXYPEPTIDASE"/>
    <property type="match status" value="1"/>
</dbReference>
<feature type="region of interest" description="Disordered" evidence="1">
    <location>
        <begin position="1"/>
        <end position="25"/>
    </location>
</feature>
<feature type="region of interest" description="Disordered" evidence="1">
    <location>
        <begin position="128"/>
        <end position="185"/>
    </location>
</feature>
<proteinExistence type="predicted"/>
<accession>A0ABP8JIY7</accession>
<protein>
    <recommendedName>
        <fullName evidence="2">D-alanyl-D-alanine carboxypeptidase-like core domain-containing protein</fullName>
    </recommendedName>
</protein>
<feature type="domain" description="D-alanyl-D-alanine carboxypeptidase-like core" evidence="2">
    <location>
        <begin position="201"/>
        <end position="309"/>
    </location>
</feature>
<comment type="caution">
    <text evidence="3">The sequence shown here is derived from an EMBL/GenBank/DDBJ whole genome shotgun (WGS) entry which is preliminary data.</text>
</comment>
<dbReference type="InterPro" id="IPR003709">
    <property type="entry name" value="VanY-like_core_dom"/>
</dbReference>